<name>A0A7R9EPC9_9NEOP</name>
<evidence type="ECO:0000313" key="12">
    <source>
        <dbReference type="EMBL" id="CAD7438945.1"/>
    </source>
</evidence>
<evidence type="ECO:0000256" key="9">
    <source>
        <dbReference type="SAM" id="Coils"/>
    </source>
</evidence>
<keyword evidence="7" id="KW-0472">Membrane</keyword>
<dbReference type="PANTHER" id="PTHR12961">
    <property type="entry name" value="CONSERVED OLIGOMERIC GOLGI COMPLEX COMPONENT 2"/>
    <property type="match status" value="1"/>
</dbReference>
<dbReference type="GO" id="GO:0017119">
    <property type="term" value="C:Golgi transport complex"/>
    <property type="evidence" value="ECO:0007669"/>
    <property type="project" value="TreeGrafter"/>
</dbReference>
<comment type="similarity">
    <text evidence="2">Belongs to the COG2 family.</text>
</comment>
<protein>
    <recommendedName>
        <fullName evidence="3">Conserved oligomeric Golgi complex subunit 2</fullName>
    </recommendedName>
    <alternativeName>
        <fullName evidence="8">Component of oligomeric Golgi complex 2</fullName>
    </alternativeName>
</protein>
<reference evidence="12" key="1">
    <citation type="submission" date="2020-11" db="EMBL/GenBank/DDBJ databases">
        <authorList>
            <person name="Tran Van P."/>
        </authorList>
    </citation>
    <scope>NUCLEOTIDE SEQUENCE</scope>
</reference>
<evidence type="ECO:0000259" key="10">
    <source>
        <dbReference type="Pfam" id="PF06148"/>
    </source>
</evidence>
<dbReference type="EMBL" id="OD564559">
    <property type="protein sequence ID" value="CAD7438945.1"/>
    <property type="molecule type" value="Genomic_DNA"/>
</dbReference>
<feature type="domain" description="Conserved oligomeric Golgi complex subunit 2 N-terminal" evidence="10">
    <location>
        <begin position="17"/>
        <end position="90"/>
    </location>
</feature>
<comment type="subcellular location">
    <subcellularLocation>
        <location evidence="1">Golgi apparatus membrane</location>
        <topology evidence="1">Peripheral membrane protein</topology>
    </subcellularLocation>
</comment>
<accession>A0A7R9EPC9</accession>
<evidence type="ECO:0000256" key="8">
    <source>
        <dbReference type="ARBA" id="ARBA00031344"/>
    </source>
</evidence>
<proteinExistence type="inferred from homology"/>
<evidence type="ECO:0000256" key="7">
    <source>
        <dbReference type="ARBA" id="ARBA00023136"/>
    </source>
</evidence>
<keyword evidence="6" id="KW-0333">Golgi apparatus</keyword>
<evidence type="ECO:0000256" key="2">
    <source>
        <dbReference type="ARBA" id="ARBA00007603"/>
    </source>
</evidence>
<dbReference type="AlphaFoldDB" id="A0A7R9EPC9"/>
<dbReference type="GO" id="GO:0006891">
    <property type="term" value="P:intra-Golgi vesicle-mediated transport"/>
    <property type="evidence" value="ECO:0007669"/>
    <property type="project" value="TreeGrafter"/>
</dbReference>
<sequence length="700" mass="79960">MSNESDLYSIQVGPNDLCFDKNEFIKKSFSADDFLKSHRKKANLETLRDDLGVYLKVLRSAMIELINKDYADFVNLSSNLIGLDKAINGIQVPLGQLREEVLQVKLSLEEAMGDLSSLLEQRRELRAKKRSLQSLTHVHSSLNKLRELLKLHSEDKPILPANLVERAASEYNQLQFNISKCQQHLDTAHKQVRILYENIYITYLHFIILQSNTLAQLQAEKILSLLTSSLNVMFLESVRSNNSDVIARCLRIYVSLDKAADVEALFRKEVVAPVLRDVISEDSLNSDPRGVQGVYSRVLAFLETHMKELLELTTQSDRQVSKLIPKVQGFNFLVNSYWPEVEHRLETDLSSIFAPGNPEMFYQTYCETVKLLRQLERHCRTQAGAKVLRNHPQYIAFLHHWNLPVYFQIRQEIGGSLEATLSQGIMKSLAERPSEFWKLSLQIIARYCTWIEEAWEEKWPSESSPSTNGTNLPPSEGTQSDRLLFLVYLHADIESFADKLKHFPAMTSTRLDDSIEESKQQLLSRLPIVTQFILGEVSNQSLSQLRQVNDIPRLFRRTNRDIPTKPCLYVAAILAPPLSFHKAYREVVGAAQLQRWLTLIFSAITQQFYSSVNDVLTSVQKTEESLRRLKKVRDRLSATTPSEGKGLGDDDKIRQQLVLDVQSFCEGVESVDVKKDDVDKLLELLNLVEAARSKSDLPKL</sequence>
<evidence type="ECO:0000256" key="4">
    <source>
        <dbReference type="ARBA" id="ARBA00022448"/>
    </source>
</evidence>
<organism evidence="12">
    <name type="scientific">Timema bartmani</name>
    <dbReference type="NCBI Taxonomy" id="61472"/>
    <lineage>
        <taxon>Eukaryota</taxon>
        <taxon>Metazoa</taxon>
        <taxon>Ecdysozoa</taxon>
        <taxon>Arthropoda</taxon>
        <taxon>Hexapoda</taxon>
        <taxon>Insecta</taxon>
        <taxon>Pterygota</taxon>
        <taxon>Neoptera</taxon>
        <taxon>Polyneoptera</taxon>
        <taxon>Phasmatodea</taxon>
        <taxon>Timematodea</taxon>
        <taxon>Timematoidea</taxon>
        <taxon>Timematidae</taxon>
        <taxon>Timema</taxon>
    </lineage>
</organism>
<evidence type="ECO:0000259" key="11">
    <source>
        <dbReference type="Pfam" id="PF12022"/>
    </source>
</evidence>
<evidence type="ECO:0000256" key="1">
    <source>
        <dbReference type="ARBA" id="ARBA00004395"/>
    </source>
</evidence>
<dbReference type="GO" id="GO:0007030">
    <property type="term" value="P:Golgi organization"/>
    <property type="evidence" value="ECO:0007669"/>
    <property type="project" value="InterPro"/>
</dbReference>
<dbReference type="GO" id="GO:0015031">
    <property type="term" value="P:protein transport"/>
    <property type="evidence" value="ECO:0007669"/>
    <property type="project" value="UniProtKB-KW"/>
</dbReference>
<gene>
    <name evidence="12" type="ORF">TBIB3V08_LOCUS1527</name>
</gene>
<feature type="coiled-coil region" evidence="9">
    <location>
        <begin position="108"/>
        <end position="135"/>
    </location>
</feature>
<dbReference type="InterPro" id="IPR009316">
    <property type="entry name" value="COG2"/>
</dbReference>
<evidence type="ECO:0000256" key="5">
    <source>
        <dbReference type="ARBA" id="ARBA00022927"/>
    </source>
</evidence>
<evidence type="ECO:0000256" key="3">
    <source>
        <dbReference type="ARBA" id="ARBA00020977"/>
    </source>
</evidence>
<dbReference type="Pfam" id="PF06148">
    <property type="entry name" value="COG2_N"/>
    <property type="match status" value="1"/>
</dbReference>
<dbReference type="PANTHER" id="PTHR12961:SF0">
    <property type="entry name" value="CONSERVED OLIGOMERIC GOLGI COMPLEX SUBUNIT 2"/>
    <property type="match status" value="1"/>
</dbReference>
<dbReference type="InterPro" id="IPR024602">
    <property type="entry name" value="COG_su2_N"/>
</dbReference>
<keyword evidence="9" id="KW-0175">Coiled coil</keyword>
<dbReference type="GO" id="GO:0000139">
    <property type="term" value="C:Golgi membrane"/>
    <property type="evidence" value="ECO:0007669"/>
    <property type="project" value="UniProtKB-SubCell"/>
</dbReference>
<keyword evidence="5" id="KW-0653">Protein transport</keyword>
<dbReference type="InterPro" id="IPR024603">
    <property type="entry name" value="COG_complex_COG2_C"/>
</dbReference>
<keyword evidence="4" id="KW-0813">Transport</keyword>
<feature type="domain" description="COG complex component COG2 C-terminal" evidence="11">
    <location>
        <begin position="435"/>
        <end position="661"/>
    </location>
</feature>
<dbReference type="Pfam" id="PF12022">
    <property type="entry name" value="COG2_C"/>
    <property type="match status" value="1"/>
</dbReference>
<evidence type="ECO:0000256" key="6">
    <source>
        <dbReference type="ARBA" id="ARBA00023034"/>
    </source>
</evidence>